<proteinExistence type="inferred from homology"/>
<name>A0A1E4TCE7_9ASCO</name>
<reference evidence="5" key="1">
    <citation type="submission" date="2016-02" db="EMBL/GenBank/DDBJ databases">
        <title>Comparative genomics of biotechnologically important yeasts.</title>
        <authorList>
            <consortium name="DOE Joint Genome Institute"/>
            <person name="Riley R."/>
            <person name="Haridas S."/>
            <person name="Wolfe K.H."/>
            <person name="Lopes M.R."/>
            <person name="Hittinger C.T."/>
            <person name="Goker M."/>
            <person name="Salamov A."/>
            <person name="Wisecaver J."/>
            <person name="Long T.M."/>
            <person name="Aerts A.L."/>
            <person name="Barry K."/>
            <person name="Choi C."/>
            <person name="Clum A."/>
            <person name="Coughlan A.Y."/>
            <person name="Deshpande S."/>
            <person name="Douglass A.P."/>
            <person name="Hanson S.J."/>
            <person name="Klenk H.-P."/>
            <person name="Labutti K."/>
            <person name="Lapidus A."/>
            <person name="Lindquist E."/>
            <person name="Lipzen A."/>
            <person name="Meier-Kolthoff J.P."/>
            <person name="Ohm R.A."/>
            <person name="Otillar R.P."/>
            <person name="Pangilinan J."/>
            <person name="Peng Y."/>
            <person name="Rokas A."/>
            <person name="Rosa C.A."/>
            <person name="Scheuner C."/>
            <person name="Sibirny A.A."/>
            <person name="Slot J.C."/>
            <person name="Stielow J.B."/>
            <person name="Sun H."/>
            <person name="Kurtzman C.P."/>
            <person name="Blackwell M."/>
            <person name="Jeffries T.W."/>
            <person name="Grigoriev I.V."/>
        </authorList>
    </citation>
    <scope>NUCLEOTIDE SEQUENCE [LARGE SCALE GENOMIC DNA]</scope>
    <source>
        <strain evidence="5">NRRL Y-17796</strain>
    </source>
</reference>
<keyword evidence="2 4" id="KW-0808">Transferase</keyword>
<dbReference type="GO" id="GO:0016740">
    <property type="term" value="F:transferase activity"/>
    <property type="evidence" value="ECO:0007669"/>
    <property type="project" value="UniProtKB-KW"/>
</dbReference>
<feature type="domain" description="Glycosyl transferase CAP10" evidence="3">
    <location>
        <begin position="221"/>
        <end position="506"/>
    </location>
</feature>
<dbReference type="OrthoDB" id="541052at2759"/>
<gene>
    <name evidence="4" type="ORF">CANCADRAFT_16349</name>
</gene>
<evidence type="ECO:0000256" key="1">
    <source>
        <dbReference type="ARBA" id="ARBA00010118"/>
    </source>
</evidence>
<comment type="similarity">
    <text evidence="1">Belongs to the glycosyltransferase 90 family.</text>
</comment>
<accession>A0A1E4TCE7</accession>
<dbReference type="Pfam" id="PF05686">
    <property type="entry name" value="Glyco_transf_90"/>
    <property type="match status" value="1"/>
</dbReference>
<feature type="non-terminal residue" evidence="4">
    <location>
        <position position="1"/>
    </location>
</feature>
<dbReference type="InterPro" id="IPR006598">
    <property type="entry name" value="CAP10"/>
</dbReference>
<dbReference type="AlphaFoldDB" id="A0A1E4TCE7"/>
<evidence type="ECO:0000256" key="2">
    <source>
        <dbReference type="ARBA" id="ARBA00022679"/>
    </source>
</evidence>
<protein>
    <submittedName>
        <fullName evidence="4">Glycosyltransferase family 90 protein</fullName>
    </submittedName>
</protein>
<dbReference type="PANTHER" id="PTHR12203">
    <property type="entry name" value="KDEL LYS-ASP-GLU-LEU CONTAINING - RELATED"/>
    <property type="match status" value="1"/>
</dbReference>
<organism evidence="4 5">
    <name type="scientific">Tortispora caseinolytica NRRL Y-17796</name>
    <dbReference type="NCBI Taxonomy" id="767744"/>
    <lineage>
        <taxon>Eukaryota</taxon>
        <taxon>Fungi</taxon>
        <taxon>Dikarya</taxon>
        <taxon>Ascomycota</taxon>
        <taxon>Saccharomycotina</taxon>
        <taxon>Trigonopsidomycetes</taxon>
        <taxon>Trigonopsidales</taxon>
        <taxon>Trigonopsidaceae</taxon>
        <taxon>Tortispora</taxon>
    </lineage>
</organism>
<dbReference type="EMBL" id="KV453843">
    <property type="protein sequence ID" value="ODV89446.1"/>
    <property type="molecule type" value="Genomic_DNA"/>
</dbReference>
<keyword evidence="5" id="KW-1185">Reference proteome</keyword>
<evidence type="ECO:0000313" key="4">
    <source>
        <dbReference type="EMBL" id="ODV89446.1"/>
    </source>
</evidence>
<evidence type="ECO:0000313" key="5">
    <source>
        <dbReference type="Proteomes" id="UP000095023"/>
    </source>
</evidence>
<feature type="non-terminal residue" evidence="4">
    <location>
        <position position="512"/>
    </location>
</feature>
<dbReference type="SMART" id="SM00672">
    <property type="entry name" value="CAP10"/>
    <property type="match status" value="1"/>
</dbReference>
<sequence length="512" mass="58414">TLEEYVDKYIKDHGRAPPPGFDKWYEFSINKGCVDFDHFDAIYEDLELFWNVKPADIRAASKGLDNVLHLETIKITNGVSSSVSTHTRVVDIRKMMAAFTEYLPDMELVVNLNDEPRVFIPYEDILRIRGASALSEISGYHPPLYNDYTHSIVASESPDTMDIPMEILTGKELFSHASDCCAPDSPLRLWQSGRYNVSDIEPMYKSLGLVTNYSLTSDLCTVAPLINDKHGFLVAPVGLRKIQKLVPVFSMTKTSINYDIRIPGDKYHTDAGLYGYDGTHDPDWDEKKEIAMWRGVPSGGQQRLDSYMKVQRNRLIHLLNASFTDRPLATIFCDNKDPYATTKFTDCQVNLTEYLKTHADAGFSSLECLDCEHLADIYDVVPKISSTDQYKDKYVIDVDGHSFSARFKAFLQSKSLPFKASIFKEWHDSRLIPWLHFIPMDNALDDTLKLLTYFTGVEGVIEPHQDVAKQISLEGRMHADLVLRNEDVESYMFLLFLEYARLLDDNRDQVGF</sequence>
<dbReference type="Proteomes" id="UP000095023">
    <property type="component" value="Unassembled WGS sequence"/>
</dbReference>
<dbReference type="InterPro" id="IPR051091">
    <property type="entry name" value="O-Glucosyltr/Glycosyltrsf_90"/>
</dbReference>
<dbReference type="PANTHER" id="PTHR12203:SF35">
    <property type="entry name" value="PROTEIN O-GLUCOSYLTRANSFERASE 1"/>
    <property type="match status" value="1"/>
</dbReference>
<evidence type="ECO:0000259" key="3">
    <source>
        <dbReference type="SMART" id="SM00672"/>
    </source>
</evidence>